<sequence length="510" mass="56742">MIWHVQNENFILDSTRIFMKAFHLLLFDGSFIFPECILIFGLILLLMIDSTYDQKDIPWLYFISSTSLVMSITVLLFRWREEPMISFSGNFQTNNFNEIFQFLILLCSTLCIPLSVEYIECTEMAITEFLLFVLTATLGGMFLCGANDLITIFVAPECFSLCSYLLSGYTKKDVRSNEATMKYLLMGGASSSILVHGFSWLYGSSGGEIELQEIVNGLINTQMYNSPGISIALIFITVGIGFKLSPAPSHQWTPDVYEGSPTPVVAFLSVTSKVAASASATRIFDITFYFSSNEWNLLLEILAILSMIVGNLIAITQTSMKRMLAYSSIGQIGYVIIGIIVGDLNGGYASMITYMLFYISMNLGTFACIVLFGLRTGTDNIRDYAGLYTKDPFLALSLALCLLSLGGLPPLAGFFGKLHLFWCGWQAGLYFLVSIGLLTSVLSIYYYLKIIKLLMTGRNQEITSHVRNYRRSPLRSNNSIELSMIVCVIASTIPGISMNPIIEIAQDTLF</sequence>
<evidence type="ECO:0000256" key="6">
    <source>
        <dbReference type="ARBA" id="ARBA00022857"/>
    </source>
</evidence>
<dbReference type="Pfam" id="PF00361">
    <property type="entry name" value="Proton_antipo_M"/>
    <property type="match status" value="1"/>
</dbReference>
<evidence type="ECO:0000256" key="2">
    <source>
        <dbReference type="ARBA" id="ARBA00022448"/>
    </source>
</evidence>
<dbReference type="InterPro" id="IPR001750">
    <property type="entry name" value="ND/Mrp_TM"/>
</dbReference>
<dbReference type="EC" id="7.1.1.-" evidence="13"/>
<dbReference type="GeneID" id="39703448"/>
<dbReference type="GeneID" id="39703482"/>
<comment type="subcellular location">
    <subcellularLocation>
        <location evidence="1">Membrane</location>
        <topology evidence="1">Multi-pass membrane protein</topology>
    </subcellularLocation>
    <subcellularLocation>
        <location evidence="13">Plastid</location>
        <location evidence="13">Chloroplast thylakoid membrane</location>
        <topology evidence="13">Multi-pass membrane protein</topology>
    </subcellularLocation>
</comment>
<evidence type="ECO:0000256" key="7">
    <source>
        <dbReference type="ARBA" id="ARBA00022957"/>
    </source>
</evidence>
<keyword evidence="16" id="KW-0934">Plastid</keyword>
<keyword evidence="8 13" id="KW-1278">Translocase</keyword>
<dbReference type="EMBL" id="MK390344">
    <property type="protein sequence ID" value="QBK32640.1"/>
    <property type="molecule type" value="Genomic_DNA"/>
</dbReference>
<dbReference type="GO" id="GO:0008137">
    <property type="term" value="F:NADH dehydrogenase (ubiquinone) activity"/>
    <property type="evidence" value="ECO:0007669"/>
    <property type="project" value="InterPro"/>
</dbReference>
<keyword evidence="7 13" id="KW-0618">Plastoquinone</keyword>
<comment type="catalytic activity">
    <reaction evidence="13">
        <text>a plastoquinone + NADH + (n+1) H(+)(in) = a plastoquinol + NAD(+) + n H(+)(out)</text>
        <dbReference type="Rhea" id="RHEA:42608"/>
        <dbReference type="Rhea" id="RHEA-COMP:9561"/>
        <dbReference type="Rhea" id="RHEA-COMP:9562"/>
        <dbReference type="ChEBI" id="CHEBI:15378"/>
        <dbReference type="ChEBI" id="CHEBI:17757"/>
        <dbReference type="ChEBI" id="CHEBI:57540"/>
        <dbReference type="ChEBI" id="CHEBI:57945"/>
        <dbReference type="ChEBI" id="CHEBI:62192"/>
    </reaction>
</comment>
<organism evidence="16">
    <name type="scientific">Bunchosia argentea</name>
    <dbReference type="NCBI Taxonomy" id="2545980"/>
    <lineage>
        <taxon>Eukaryota</taxon>
        <taxon>Viridiplantae</taxon>
        <taxon>Streptophyta</taxon>
        <taxon>Embryophyta</taxon>
        <taxon>Tracheophyta</taxon>
        <taxon>Spermatophyta</taxon>
        <taxon>Magnoliopsida</taxon>
        <taxon>eudicotyledons</taxon>
        <taxon>Gunneridae</taxon>
        <taxon>Pentapetalae</taxon>
        <taxon>rosids</taxon>
        <taxon>fabids</taxon>
        <taxon>Malpighiales</taxon>
        <taxon>Malpighiaceae</taxon>
        <taxon>Bunchosia</taxon>
    </lineage>
</organism>
<feature type="transmembrane region" description="Helical" evidence="13">
    <location>
        <begin position="427"/>
        <end position="448"/>
    </location>
</feature>
<gene>
    <name evidence="13 16" type="primary">ndhB</name>
    <name evidence="16" type="ORF">BuarCp066</name>
    <name evidence="17" type="ORF">BuarCp082</name>
</gene>
<evidence type="ECO:0000313" key="17">
    <source>
        <dbReference type="EMBL" id="QBK32640.1"/>
    </source>
</evidence>
<dbReference type="AlphaFoldDB" id="A0A481X5K9"/>
<dbReference type="HAMAP" id="MF_00445">
    <property type="entry name" value="NDH1_NuoN_1"/>
    <property type="match status" value="1"/>
</dbReference>
<dbReference type="GO" id="GO:0016655">
    <property type="term" value="F:oxidoreductase activity, acting on NAD(P)H, quinone or similar compound as acceptor"/>
    <property type="evidence" value="ECO:0007669"/>
    <property type="project" value="UniProtKB-UniRule"/>
</dbReference>
<feature type="transmembrane region" description="Helical" evidence="13">
    <location>
        <begin position="393"/>
        <end position="415"/>
    </location>
</feature>
<feature type="domain" description="NADH:quinone oxidoreductase/Mrp antiporter transmembrane" evidence="14">
    <location>
        <begin position="146"/>
        <end position="443"/>
    </location>
</feature>
<keyword evidence="6 13" id="KW-0521">NADP</keyword>
<evidence type="ECO:0000256" key="8">
    <source>
        <dbReference type="ARBA" id="ARBA00022967"/>
    </source>
</evidence>
<dbReference type="PRINTS" id="PR01434">
    <property type="entry name" value="NADHDHGNASE5"/>
</dbReference>
<feature type="transmembrane region" description="Helical" evidence="13">
    <location>
        <begin position="181"/>
        <end position="203"/>
    </location>
</feature>
<keyword evidence="5 13" id="KW-0874">Quinone</keyword>
<evidence type="ECO:0000256" key="10">
    <source>
        <dbReference type="ARBA" id="ARBA00023027"/>
    </source>
</evidence>
<evidence type="ECO:0000259" key="15">
    <source>
        <dbReference type="Pfam" id="PF19530"/>
    </source>
</evidence>
<evidence type="ECO:0000259" key="14">
    <source>
        <dbReference type="Pfam" id="PF00361"/>
    </source>
</evidence>
<keyword evidence="2 13" id="KW-0813">Transport</keyword>
<dbReference type="Pfam" id="PF19530">
    <property type="entry name" value="Ndh2_N"/>
    <property type="match status" value="1"/>
</dbReference>
<evidence type="ECO:0000256" key="3">
    <source>
        <dbReference type="ARBA" id="ARBA00022528"/>
    </source>
</evidence>
<accession>A0A481X5K9</accession>
<dbReference type="GO" id="GO:0019684">
    <property type="term" value="P:photosynthesis, light reaction"/>
    <property type="evidence" value="ECO:0007669"/>
    <property type="project" value="UniProtKB-UniRule"/>
</dbReference>
<evidence type="ECO:0000256" key="5">
    <source>
        <dbReference type="ARBA" id="ARBA00022719"/>
    </source>
</evidence>
<evidence type="ECO:0000256" key="9">
    <source>
        <dbReference type="ARBA" id="ARBA00022989"/>
    </source>
</evidence>
<dbReference type="GO" id="GO:0042773">
    <property type="term" value="P:ATP synthesis coupled electron transport"/>
    <property type="evidence" value="ECO:0007669"/>
    <property type="project" value="InterPro"/>
</dbReference>
<comment type="similarity">
    <text evidence="13">Belongs to the complex I subunit 2 family.</text>
</comment>
<dbReference type="GO" id="GO:0048038">
    <property type="term" value="F:quinone binding"/>
    <property type="evidence" value="ECO:0007669"/>
    <property type="project" value="UniProtKB-KW"/>
</dbReference>
<evidence type="ECO:0000313" key="16">
    <source>
        <dbReference type="EMBL" id="QBK32628.1"/>
    </source>
</evidence>
<dbReference type="RefSeq" id="YP_009578011.1">
    <property type="nucleotide sequence ID" value="NC_041491.1"/>
</dbReference>
<evidence type="ECO:0000256" key="4">
    <source>
        <dbReference type="ARBA" id="ARBA00022692"/>
    </source>
</evidence>
<comment type="catalytic activity">
    <reaction evidence="13">
        <text>a plastoquinone + NADPH + (n+1) H(+)(in) = a plastoquinol + NADP(+) + n H(+)(out)</text>
        <dbReference type="Rhea" id="RHEA:42612"/>
        <dbReference type="Rhea" id="RHEA-COMP:9561"/>
        <dbReference type="Rhea" id="RHEA-COMP:9562"/>
        <dbReference type="ChEBI" id="CHEBI:15378"/>
        <dbReference type="ChEBI" id="CHEBI:17757"/>
        <dbReference type="ChEBI" id="CHEBI:57783"/>
        <dbReference type="ChEBI" id="CHEBI:58349"/>
        <dbReference type="ChEBI" id="CHEBI:62192"/>
    </reaction>
</comment>
<feature type="transmembrane region" description="Helical" evidence="13">
    <location>
        <begin position="296"/>
        <end position="316"/>
    </location>
</feature>
<dbReference type="GO" id="GO:0009535">
    <property type="term" value="C:chloroplast thylakoid membrane"/>
    <property type="evidence" value="ECO:0007669"/>
    <property type="project" value="UniProtKB-SubCell"/>
</dbReference>
<dbReference type="RefSeq" id="YP_009578023.1">
    <property type="nucleotide sequence ID" value="NC_041491.1"/>
</dbReference>
<feature type="transmembrane region" description="Helical" evidence="13">
    <location>
        <begin position="348"/>
        <end position="372"/>
    </location>
</feature>
<keyword evidence="9 13" id="KW-1133">Transmembrane helix</keyword>
<evidence type="ECO:0000256" key="1">
    <source>
        <dbReference type="ARBA" id="ARBA00004141"/>
    </source>
</evidence>
<evidence type="ECO:0000256" key="12">
    <source>
        <dbReference type="ARBA" id="ARBA00023136"/>
    </source>
</evidence>
<keyword evidence="12 13" id="KW-0472">Membrane</keyword>
<feature type="transmembrane region" description="Helical" evidence="13">
    <location>
        <begin position="126"/>
        <end position="143"/>
    </location>
</feature>
<keyword evidence="4 13" id="KW-0812">Transmembrane</keyword>
<dbReference type="PANTHER" id="PTHR22773">
    <property type="entry name" value="NADH DEHYDROGENASE"/>
    <property type="match status" value="1"/>
</dbReference>
<proteinExistence type="inferred from homology"/>
<dbReference type="NCBIfam" id="NF002701">
    <property type="entry name" value="PRK02504.1"/>
    <property type="match status" value="1"/>
</dbReference>
<evidence type="ECO:0000256" key="13">
    <source>
        <dbReference type="HAMAP-Rule" id="MF_00445"/>
    </source>
</evidence>
<feature type="transmembrane region" description="Helical" evidence="13">
    <location>
        <begin position="323"/>
        <end position="342"/>
    </location>
</feature>
<feature type="transmembrane region" description="Helical" evidence="13">
    <location>
        <begin position="480"/>
        <end position="502"/>
    </location>
</feature>
<dbReference type="InterPro" id="IPR010096">
    <property type="entry name" value="NADH-Q_OxRdtase_suN/2"/>
</dbReference>
<keyword evidence="11 13" id="KW-0793">Thylakoid</keyword>
<comment type="function">
    <text evidence="13">NDH shuttles electrons from NAD(P)H:plastoquinone, via FMN and iron-sulfur (Fe-S) centers, to quinones in the photosynthetic chain and possibly in a chloroplast respiratory chain. The immediate electron acceptor for the enzyme in this species is believed to be plastoquinone. Couples the redox reaction to proton translocation, and thus conserves the redox energy in a proton gradient.</text>
</comment>
<name>A0A481X5K9_9ROSI</name>
<reference evidence="16" key="1">
    <citation type="journal article" date="2019" name="Mitochondrial DNA Part B Resour">
        <title>The complete plastome sequence from the family Malpighiaceae, Bunchosia argentea (Jacq.) DC.</title>
        <authorList>
            <person name="Jo S."/>
            <person name="Kim Y.-K."/>
            <person name="Cheon S.-H."/>
            <person name="Kim K.-J."/>
        </authorList>
    </citation>
    <scope>NUCLEOTIDE SEQUENCE</scope>
</reference>
<feature type="domain" description="NAD(P)H-quinone oxidoreductase subunit 2 N-terminal" evidence="15">
    <location>
        <begin position="18"/>
        <end position="117"/>
    </location>
</feature>
<dbReference type="InterPro" id="IPR045693">
    <property type="entry name" value="Ndh2_N"/>
</dbReference>
<feature type="transmembrane region" description="Helical" evidence="13">
    <location>
        <begin position="59"/>
        <end position="79"/>
    </location>
</feature>
<keyword evidence="10 13" id="KW-0520">NAD</keyword>
<dbReference type="NCBIfam" id="TIGR01770">
    <property type="entry name" value="NDH_I_N"/>
    <property type="match status" value="1"/>
</dbReference>
<feature type="transmembrane region" description="Helical" evidence="13">
    <location>
        <begin position="22"/>
        <end position="47"/>
    </location>
</feature>
<comment type="subunit">
    <text evidence="13">NDH is composed of at least 16 different subunits, 5 of which are encoded in the nucleus.</text>
</comment>
<keyword evidence="3 16" id="KW-0150">Chloroplast</keyword>
<protein>
    <recommendedName>
        <fullName evidence="13">NAD(P)H-quinone oxidoreductase subunit 2, chloroplastic</fullName>
        <ecNumber evidence="13">7.1.1.-</ecNumber>
    </recommendedName>
    <alternativeName>
        <fullName evidence="13">NAD(P)H dehydrogenase, subunit 2</fullName>
    </alternativeName>
    <alternativeName>
        <fullName evidence="13">NADH-plastoquinone oxidoreductase subunit 2</fullName>
    </alternativeName>
</protein>
<feature type="transmembrane region" description="Helical" evidence="13">
    <location>
        <begin position="223"/>
        <end position="244"/>
    </location>
</feature>
<geneLocation type="chloroplast" evidence="16"/>
<dbReference type="EMBL" id="MK390344">
    <property type="protein sequence ID" value="QBK32628.1"/>
    <property type="molecule type" value="Genomic_DNA"/>
</dbReference>
<feature type="transmembrane region" description="Helical" evidence="13">
    <location>
        <begin position="99"/>
        <end position="119"/>
    </location>
</feature>
<evidence type="ECO:0000256" key="11">
    <source>
        <dbReference type="ARBA" id="ARBA00023078"/>
    </source>
</evidence>